<sequence>MGEKLQERLQQKTFSSPYQEAMLNLLVCADFLNRRMEELCTPYGITAAQYNVLRILRGVYPEGHPRCEIIERMIQVAPDVTRLIDRLARSGFVRRGKSSNDGRLSLTFITQAGLDLLTSMQNDIQDLDTGLMNRMSDKDARTLSRLCEKVYGG</sequence>
<organism evidence="2 3">
    <name type="scientific">Candidatus Kapaibacterium thiocyanatum</name>
    <dbReference type="NCBI Taxonomy" id="1895771"/>
    <lineage>
        <taxon>Bacteria</taxon>
        <taxon>Pseudomonadati</taxon>
        <taxon>Candidatus Kapaibacteriota</taxon>
        <taxon>Candidatus Kapaibacteriia</taxon>
        <taxon>Candidatus Kapaibacteriales</taxon>
        <taxon>Candidatus Kapaibacteriaceae</taxon>
        <taxon>Candidatus Kapaibacterium</taxon>
    </lineage>
</organism>
<evidence type="ECO:0000313" key="2">
    <source>
        <dbReference type="EMBL" id="OJX58269.1"/>
    </source>
</evidence>
<dbReference type="InterPro" id="IPR036388">
    <property type="entry name" value="WH-like_DNA-bd_sf"/>
</dbReference>
<protein>
    <recommendedName>
        <fullName evidence="1">HTH marR-type domain-containing protein</fullName>
    </recommendedName>
</protein>
<dbReference type="InterPro" id="IPR000835">
    <property type="entry name" value="HTH_MarR-typ"/>
</dbReference>
<name>A0A1M3L097_9BACT</name>
<dbReference type="Gene3D" id="1.10.10.10">
    <property type="entry name" value="Winged helix-like DNA-binding domain superfamily/Winged helix DNA-binding domain"/>
    <property type="match status" value="1"/>
</dbReference>
<dbReference type="PANTHER" id="PTHR33164:SF101">
    <property type="entry name" value="TRANSCRIPTIONAL REPRESSOR MPRA"/>
    <property type="match status" value="1"/>
</dbReference>
<dbReference type="PANTHER" id="PTHR33164">
    <property type="entry name" value="TRANSCRIPTIONAL REGULATOR, MARR FAMILY"/>
    <property type="match status" value="1"/>
</dbReference>
<comment type="caution">
    <text evidence="2">The sequence shown here is derived from an EMBL/GenBank/DDBJ whole genome shotgun (WGS) entry which is preliminary data.</text>
</comment>
<dbReference type="SMART" id="SM00347">
    <property type="entry name" value="HTH_MARR"/>
    <property type="match status" value="1"/>
</dbReference>
<accession>A0A1M3L097</accession>
<gene>
    <name evidence="2" type="ORF">BGO89_03300</name>
</gene>
<dbReference type="EMBL" id="MKVH01000019">
    <property type="protein sequence ID" value="OJX58269.1"/>
    <property type="molecule type" value="Genomic_DNA"/>
</dbReference>
<dbReference type="GO" id="GO:0006950">
    <property type="term" value="P:response to stress"/>
    <property type="evidence" value="ECO:0007669"/>
    <property type="project" value="TreeGrafter"/>
</dbReference>
<dbReference type="AlphaFoldDB" id="A0A1M3L097"/>
<dbReference type="STRING" id="1895771.BGO89_03300"/>
<dbReference type="PRINTS" id="PR00598">
    <property type="entry name" value="HTHMARR"/>
</dbReference>
<dbReference type="InterPro" id="IPR036390">
    <property type="entry name" value="WH_DNA-bd_sf"/>
</dbReference>
<dbReference type="Proteomes" id="UP000184233">
    <property type="component" value="Unassembled WGS sequence"/>
</dbReference>
<reference evidence="2 3" key="1">
    <citation type="submission" date="2016-09" db="EMBL/GenBank/DDBJ databases">
        <title>Genome-resolved meta-omics ties microbial dynamics to process performance in biotechnology for thiocyanate degradation.</title>
        <authorList>
            <person name="Kantor R.S."/>
            <person name="Huddy R.J."/>
            <person name="Iyer R."/>
            <person name="Thomas B.C."/>
            <person name="Brown C.T."/>
            <person name="Anantharaman K."/>
            <person name="Tringe S."/>
            <person name="Hettich R.L."/>
            <person name="Harrison S.T."/>
            <person name="Banfield J.F."/>
        </authorList>
    </citation>
    <scope>NUCLEOTIDE SEQUENCE [LARGE SCALE GENOMIC DNA]</scope>
    <source>
        <strain evidence="2">59-99</strain>
    </source>
</reference>
<feature type="domain" description="HTH marR-type" evidence="1">
    <location>
        <begin position="18"/>
        <end position="152"/>
    </location>
</feature>
<dbReference type="Pfam" id="PF01047">
    <property type="entry name" value="MarR"/>
    <property type="match status" value="1"/>
</dbReference>
<dbReference type="GO" id="GO:0003700">
    <property type="term" value="F:DNA-binding transcription factor activity"/>
    <property type="evidence" value="ECO:0007669"/>
    <property type="project" value="InterPro"/>
</dbReference>
<dbReference type="SUPFAM" id="SSF46785">
    <property type="entry name" value="Winged helix' DNA-binding domain"/>
    <property type="match status" value="1"/>
</dbReference>
<evidence type="ECO:0000313" key="3">
    <source>
        <dbReference type="Proteomes" id="UP000184233"/>
    </source>
</evidence>
<dbReference type="PROSITE" id="PS50995">
    <property type="entry name" value="HTH_MARR_2"/>
    <property type="match status" value="1"/>
</dbReference>
<evidence type="ECO:0000259" key="1">
    <source>
        <dbReference type="PROSITE" id="PS50995"/>
    </source>
</evidence>
<dbReference type="InterPro" id="IPR039422">
    <property type="entry name" value="MarR/SlyA-like"/>
</dbReference>
<proteinExistence type="predicted"/>